<dbReference type="SUPFAM" id="SSF69754">
    <property type="entry name" value="Ribosome binding protein Y (YfiA homologue)"/>
    <property type="match status" value="1"/>
</dbReference>
<gene>
    <name evidence="1" type="ORF">QRD43_08740</name>
</gene>
<reference evidence="1 2" key="1">
    <citation type="submission" date="2023-06" db="EMBL/GenBank/DDBJ databases">
        <title>Pelomonas sp. APW6 16S ribosomal RNA gene genome sequencing and assembly.</title>
        <authorList>
            <person name="Woo H."/>
        </authorList>
    </citation>
    <scope>NUCLEOTIDE SEQUENCE [LARGE SCALE GENOMIC DNA]</scope>
    <source>
        <strain evidence="1 2">APW6</strain>
    </source>
</reference>
<name>A0ABT7LGL1_9BURK</name>
<proteinExistence type="predicted"/>
<accession>A0ABT7LGL1</accession>
<comment type="caution">
    <text evidence="1">The sequence shown here is derived from an EMBL/GenBank/DDBJ whole genome shotgun (WGS) entry which is preliminary data.</text>
</comment>
<evidence type="ECO:0000313" key="1">
    <source>
        <dbReference type="EMBL" id="MDL5031996.1"/>
    </source>
</evidence>
<evidence type="ECO:0000313" key="2">
    <source>
        <dbReference type="Proteomes" id="UP001238603"/>
    </source>
</evidence>
<keyword evidence="2" id="KW-1185">Reference proteome</keyword>
<sequence length="113" mass="13220">MQVLFISRHPMAAEFRALSEHRVRFALRRLKWLVPRAEVQLSDVNGPKGGIDKRCQIALRTDGAGTVIVASVARHWRTALDQALARAARFLVRQWRRGRDDRRLRQRLLRDER</sequence>
<dbReference type="InterPro" id="IPR036567">
    <property type="entry name" value="RHF-like"/>
</dbReference>
<dbReference type="Proteomes" id="UP001238603">
    <property type="component" value="Unassembled WGS sequence"/>
</dbReference>
<protein>
    <submittedName>
        <fullName evidence="1">HPF/RaiA family ribosome-associated protein</fullName>
    </submittedName>
</protein>
<dbReference type="EMBL" id="JASVDS010000002">
    <property type="protein sequence ID" value="MDL5031996.1"/>
    <property type="molecule type" value="Genomic_DNA"/>
</dbReference>
<organism evidence="1 2">
    <name type="scientific">Roseateles subflavus</name>
    <dbReference type="NCBI Taxonomy" id="3053353"/>
    <lineage>
        <taxon>Bacteria</taxon>
        <taxon>Pseudomonadati</taxon>
        <taxon>Pseudomonadota</taxon>
        <taxon>Betaproteobacteria</taxon>
        <taxon>Burkholderiales</taxon>
        <taxon>Sphaerotilaceae</taxon>
        <taxon>Roseateles</taxon>
    </lineage>
</organism>
<dbReference type="RefSeq" id="WP_285982100.1">
    <property type="nucleotide sequence ID" value="NZ_JASVDS010000002.1"/>
</dbReference>